<sequence length="234" mass="26469">MRDVATAVCDLRHRPVNYDEGQAPPVVVDGWHQDRRVLVLGQERPGEPEPGGVVETAGALVNSYEFSDPRILRAAYHLPGDLVGRDMLLEGRFLVLRFLIGVRITDEHNEVRTGANGPERVIGWSYRTLQGHLEQGRLTYEVAKELETGRVEFRIIAYSRRAPIPNPLLRLGFQLFGRHTQLQFYRHALVRLHRLMQAPPAPPAPGPDGVVRAPSGAERGRFERWTVRFTHPGR</sequence>
<dbReference type="Pfam" id="PF09348">
    <property type="entry name" value="DUF1990"/>
    <property type="match status" value="1"/>
</dbReference>
<feature type="domain" description="DUF1990" evidence="1">
    <location>
        <begin position="25"/>
        <end position="179"/>
    </location>
</feature>
<dbReference type="RefSeq" id="WP_169398692.1">
    <property type="nucleotide sequence ID" value="NZ_BAAAJH010000002.1"/>
</dbReference>
<dbReference type="InterPro" id="IPR018960">
    <property type="entry name" value="DUF1990"/>
</dbReference>
<accession>A0ABX1RJR7</accession>
<organism evidence="2 3">
    <name type="scientific">Pseudonocardia xinjiangensis</name>
    <dbReference type="NCBI Taxonomy" id="75289"/>
    <lineage>
        <taxon>Bacteria</taxon>
        <taxon>Bacillati</taxon>
        <taxon>Actinomycetota</taxon>
        <taxon>Actinomycetes</taxon>
        <taxon>Pseudonocardiales</taxon>
        <taxon>Pseudonocardiaceae</taxon>
        <taxon>Pseudonocardia</taxon>
    </lineage>
</organism>
<protein>
    <submittedName>
        <fullName evidence="2">DUF1990 family protein</fullName>
    </submittedName>
</protein>
<evidence type="ECO:0000313" key="3">
    <source>
        <dbReference type="Proteomes" id="UP001296706"/>
    </source>
</evidence>
<evidence type="ECO:0000259" key="1">
    <source>
        <dbReference type="Pfam" id="PF09348"/>
    </source>
</evidence>
<dbReference type="Proteomes" id="UP001296706">
    <property type="component" value="Unassembled WGS sequence"/>
</dbReference>
<gene>
    <name evidence="2" type="ORF">HF577_26575</name>
</gene>
<reference evidence="2 3" key="1">
    <citation type="submission" date="2020-04" db="EMBL/GenBank/DDBJ databases">
        <authorList>
            <person name="Klaysubun C."/>
            <person name="Duangmal K."/>
            <person name="Lipun K."/>
        </authorList>
    </citation>
    <scope>NUCLEOTIDE SEQUENCE [LARGE SCALE GENOMIC DNA]</scope>
    <source>
        <strain evidence="2 3">JCM 11839</strain>
    </source>
</reference>
<dbReference type="EMBL" id="JAAXKY010000109">
    <property type="protein sequence ID" value="NMH80641.1"/>
    <property type="molecule type" value="Genomic_DNA"/>
</dbReference>
<keyword evidence="3" id="KW-1185">Reference proteome</keyword>
<proteinExistence type="predicted"/>
<name>A0ABX1RJR7_9PSEU</name>
<evidence type="ECO:0000313" key="2">
    <source>
        <dbReference type="EMBL" id="NMH80641.1"/>
    </source>
</evidence>
<comment type="caution">
    <text evidence="2">The sequence shown here is derived from an EMBL/GenBank/DDBJ whole genome shotgun (WGS) entry which is preliminary data.</text>
</comment>